<dbReference type="Proteomes" id="UP000007383">
    <property type="component" value="Chromosome"/>
</dbReference>
<dbReference type="eggNOG" id="COG5428">
    <property type="taxonomic scope" value="Bacteria"/>
</dbReference>
<gene>
    <name evidence="1" type="ordered locus">Spiaf_0888</name>
</gene>
<organism evidence="1 2">
    <name type="scientific">Spirochaeta africana (strain ATCC 700263 / DSM 8902 / Z-7692)</name>
    <dbReference type="NCBI Taxonomy" id="889378"/>
    <lineage>
        <taxon>Bacteria</taxon>
        <taxon>Pseudomonadati</taxon>
        <taxon>Spirochaetota</taxon>
        <taxon>Spirochaetia</taxon>
        <taxon>Spirochaetales</taxon>
        <taxon>Spirochaetaceae</taxon>
        <taxon>Spirochaeta</taxon>
    </lineage>
</organism>
<keyword evidence="2" id="KW-1185">Reference proteome</keyword>
<proteinExistence type="predicted"/>
<dbReference type="OrthoDB" id="9799670at2"/>
<protein>
    <recommendedName>
        <fullName evidence="3">DUF2283 domain-containing protein</fullName>
    </recommendedName>
</protein>
<name>H9UHI4_SPIAZ</name>
<evidence type="ECO:0000313" key="2">
    <source>
        <dbReference type="Proteomes" id="UP000007383"/>
    </source>
</evidence>
<dbReference type="KEGG" id="sfc:Spiaf_0888"/>
<dbReference type="EMBL" id="CP003282">
    <property type="protein sequence ID" value="AFG36977.1"/>
    <property type="molecule type" value="Genomic_DNA"/>
</dbReference>
<accession>H9UHI4</accession>
<dbReference type="RefSeq" id="WP_014454972.1">
    <property type="nucleotide sequence ID" value="NC_017098.1"/>
</dbReference>
<dbReference type="HOGENOM" id="CLU_166740_4_1_12"/>
<dbReference type="InterPro" id="IPR019270">
    <property type="entry name" value="DUF2283"/>
</dbReference>
<evidence type="ECO:0000313" key="1">
    <source>
        <dbReference type="EMBL" id="AFG36977.1"/>
    </source>
</evidence>
<dbReference type="PATRIC" id="fig|889378.3.peg.885"/>
<evidence type="ECO:0008006" key="3">
    <source>
        <dbReference type="Google" id="ProtNLM"/>
    </source>
</evidence>
<reference evidence="2" key="1">
    <citation type="journal article" date="2013" name="Stand. Genomic Sci.">
        <title>Complete genome sequence of the halophilic bacterium Spirochaeta africana type strain (Z-7692(T)) from the alkaline Lake Magadi in the East African Rift.</title>
        <authorList>
            <person name="Liolos K."/>
            <person name="Abt B."/>
            <person name="Scheuner C."/>
            <person name="Teshima H."/>
            <person name="Held B."/>
            <person name="Lapidus A."/>
            <person name="Nolan M."/>
            <person name="Lucas S."/>
            <person name="Deshpande S."/>
            <person name="Cheng J.F."/>
            <person name="Tapia R."/>
            <person name="Goodwin L.A."/>
            <person name="Pitluck S."/>
            <person name="Pagani I."/>
            <person name="Ivanova N."/>
            <person name="Mavromatis K."/>
            <person name="Mikhailova N."/>
            <person name="Huntemann M."/>
            <person name="Pati A."/>
            <person name="Chen A."/>
            <person name="Palaniappan K."/>
            <person name="Land M."/>
            <person name="Rohde M."/>
            <person name="Tindall B.J."/>
            <person name="Detter J.C."/>
            <person name="Goker M."/>
            <person name="Bristow J."/>
            <person name="Eisen J.A."/>
            <person name="Markowitz V."/>
            <person name="Hugenholtz P."/>
            <person name="Woyke T."/>
            <person name="Klenk H.P."/>
            <person name="Kyrpides N.C."/>
        </authorList>
    </citation>
    <scope>NUCLEOTIDE SEQUENCE</scope>
    <source>
        <strain evidence="2">ATCC 700263 / DSM 8902 / Z-7692</strain>
    </source>
</reference>
<sequence length="68" mass="7534">MKITYFEDTDTAHIVFANTDPVETREMSENMYVDIDAAGNPVSMTIEHAKTSGALTKLEYEQVAAHIA</sequence>
<dbReference type="Pfam" id="PF10049">
    <property type="entry name" value="DUF2283"/>
    <property type="match status" value="1"/>
</dbReference>
<dbReference type="AlphaFoldDB" id="H9UHI4"/>